<dbReference type="Proteomes" id="UP000242814">
    <property type="component" value="Unassembled WGS sequence"/>
</dbReference>
<feature type="region of interest" description="Disordered" evidence="2">
    <location>
        <begin position="69"/>
        <end position="116"/>
    </location>
</feature>
<feature type="compositionally biased region" description="Low complexity" evidence="2">
    <location>
        <begin position="71"/>
        <end position="83"/>
    </location>
</feature>
<dbReference type="VEuPathDB" id="FungiDB:PADG_02757"/>
<reference evidence="3 4" key="1">
    <citation type="submission" date="2016-06" db="EMBL/GenBank/DDBJ databases">
        <authorList>
            <person name="Kjaerup R.B."/>
            <person name="Dalgaard T.S."/>
            <person name="Juul-Madsen H.R."/>
        </authorList>
    </citation>
    <scope>NUCLEOTIDE SEQUENCE [LARGE SCALE GENOMIC DNA]</scope>
    <source>
        <strain evidence="3 4">Pb300</strain>
    </source>
</reference>
<dbReference type="VEuPathDB" id="FungiDB:PABG_00346"/>
<name>A0A1D2JBJ5_PARBR</name>
<dbReference type="AlphaFoldDB" id="A0A1D2JBJ5"/>
<protein>
    <submittedName>
        <fullName evidence="3">Uncharacterized protein</fullName>
    </submittedName>
</protein>
<accession>A0A1D2JBJ5</accession>
<proteinExistence type="predicted"/>
<comment type="caution">
    <text evidence="3">The sequence shown here is derived from an EMBL/GenBank/DDBJ whole genome shotgun (WGS) entry which is preliminary data.</text>
</comment>
<keyword evidence="1" id="KW-0833">Ubl conjugation pathway</keyword>
<organism evidence="3 4">
    <name type="scientific">Paracoccidioides brasiliensis</name>
    <dbReference type="NCBI Taxonomy" id="121759"/>
    <lineage>
        <taxon>Eukaryota</taxon>
        <taxon>Fungi</taxon>
        <taxon>Dikarya</taxon>
        <taxon>Ascomycota</taxon>
        <taxon>Pezizomycotina</taxon>
        <taxon>Eurotiomycetes</taxon>
        <taxon>Eurotiomycetidae</taxon>
        <taxon>Onygenales</taxon>
        <taxon>Ajellomycetaceae</taxon>
        <taxon>Paracoccidioides</taxon>
    </lineage>
</organism>
<dbReference type="EMBL" id="LZYO01000211">
    <property type="protein sequence ID" value="ODH25885.1"/>
    <property type="molecule type" value="Genomic_DNA"/>
</dbReference>
<evidence type="ECO:0000313" key="3">
    <source>
        <dbReference type="EMBL" id="ODH25885.1"/>
    </source>
</evidence>
<evidence type="ECO:0000256" key="2">
    <source>
        <dbReference type="SAM" id="MobiDB-lite"/>
    </source>
</evidence>
<dbReference type="GO" id="GO:0031145">
    <property type="term" value="P:anaphase-promoting complex-dependent catabolic process"/>
    <property type="evidence" value="ECO:0007669"/>
    <property type="project" value="InterPro"/>
</dbReference>
<evidence type="ECO:0000313" key="4">
    <source>
        <dbReference type="Proteomes" id="UP000242814"/>
    </source>
</evidence>
<dbReference type="GO" id="GO:0005680">
    <property type="term" value="C:anaphase-promoting complex"/>
    <property type="evidence" value="ECO:0007669"/>
    <property type="project" value="InterPro"/>
</dbReference>
<evidence type="ECO:0000256" key="1">
    <source>
        <dbReference type="ARBA" id="ARBA00022786"/>
    </source>
</evidence>
<gene>
    <name evidence="3" type="ORF">ACO22_04985</name>
</gene>
<sequence length="133" mass="14943">MGNENSPDECQRMDLSVGDGKLHRMSLKQKVEVRQIFSQPSQEENMLRRKPTAITISTEDLIAFEEERQRQQQLKENNQQNKLANSTGGSSIGAGFYSGSVAYDPNHELKPLPGDKARIVRTRDERIGLGRTG</sequence>
<dbReference type="InterPro" id="IPR018860">
    <property type="entry name" value="APC_suCDC26"/>
</dbReference>
<dbReference type="Pfam" id="PF10471">
    <property type="entry name" value="ANAPC_CDC26"/>
    <property type="match status" value="1"/>
</dbReference>
<feature type="compositionally biased region" description="Basic and acidic residues" evidence="2">
    <location>
        <begin position="105"/>
        <end position="116"/>
    </location>
</feature>